<sequence length="50" mass="5774">MDKLIKPTQLVKFRSGFPQAQVYELPLSGHFPQEEHPKEVAQAIAFFMDK</sequence>
<dbReference type="Gene3D" id="3.40.50.1820">
    <property type="entry name" value="alpha/beta hydrolase"/>
    <property type="match status" value="1"/>
</dbReference>
<proteinExistence type="predicted"/>
<evidence type="ECO:0000313" key="2">
    <source>
        <dbReference type="Proteomes" id="UP000009309"/>
    </source>
</evidence>
<dbReference type="SUPFAM" id="SSF53474">
    <property type="entry name" value="alpha/beta-Hydrolases"/>
    <property type="match status" value="1"/>
</dbReference>
<reference evidence="1 2" key="1">
    <citation type="journal article" date="2012" name="J. Bacteriol.">
        <title>Genome Sequence of the Filamentous Bacterium Fibrisoma limi BUZ 3T.</title>
        <authorList>
            <person name="Filippini M."/>
            <person name="Qi W."/>
            <person name="Jaenicke S."/>
            <person name="Goesmann A."/>
            <person name="Smits T.H."/>
            <person name="Bagheri H.C."/>
        </authorList>
    </citation>
    <scope>NUCLEOTIDE SEQUENCE [LARGE SCALE GENOMIC DNA]</scope>
    <source>
        <strain evidence="2">BUZ 3T</strain>
    </source>
</reference>
<evidence type="ECO:0008006" key="3">
    <source>
        <dbReference type="Google" id="ProtNLM"/>
    </source>
</evidence>
<dbReference type="EMBL" id="CAIT01000006">
    <property type="protein sequence ID" value="CCH54364.1"/>
    <property type="molecule type" value="Genomic_DNA"/>
</dbReference>
<accession>I2GKD9</accession>
<dbReference type="STRING" id="1185876.BN8_03526"/>
<name>I2GKD9_9BACT</name>
<gene>
    <name evidence="1" type="ORF">BN8_03526</name>
</gene>
<dbReference type="AlphaFoldDB" id="I2GKD9"/>
<organism evidence="1 2">
    <name type="scientific">Fibrisoma limi BUZ 3</name>
    <dbReference type="NCBI Taxonomy" id="1185876"/>
    <lineage>
        <taxon>Bacteria</taxon>
        <taxon>Pseudomonadati</taxon>
        <taxon>Bacteroidota</taxon>
        <taxon>Cytophagia</taxon>
        <taxon>Cytophagales</taxon>
        <taxon>Spirosomataceae</taxon>
        <taxon>Fibrisoma</taxon>
    </lineage>
</organism>
<comment type="caution">
    <text evidence="1">The sequence shown here is derived from an EMBL/GenBank/DDBJ whole genome shotgun (WGS) entry which is preliminary data.</text>
</comment>
<dbReference type="Proteomes" id="UP000009309">
    <property type="component" value="Unassembled WGS sequence"/>
</dbReference>
<protein>
    <recommendedName>
        <fullName evidence="3">Haloalkane dehalogenase</fullName>
    </recommendedName>
</protein>
<evidence type="ECO:0000313" key="1">
    <source>
        <dbReference type="EMBL" id="CCH54364.1"/>
    </source>
</evidence>
<keyword evidence="2" id="KW-1185">Reference proteome</keyword>
<dbReference type="InterPro" id="IPR029058">
    <property type="entry name" value="AB_hydrolase_fold"/>
</dbReference>